<name>A0A667XFG5_9TELE</name>
<feature type="compositionally biased region" description="Basic and acidic residues" evidence="1">
    <location>
        <begin position="143"/>
        <end position="162"/>
    </location>
</feature>
<feature type="region of interest" description="Disordered" evidence="1">
    <location>
        <begin position="222"/>
        <end position="293"/>
    </location>
</feature>
<evidence type="ECO:0000256" key="1">
    <source>
        <dbReference type="SAM" id="MobiDB-lite"/>
    </source>
</evidence>
<sequence length="293" mass="31659">MVKEMAVASRDVSVEDSLYETVKELKDPPAQLGLPNGTSHLSPADSPHHPPALLNGHLSPCTPERGPLCAGVEYASVDLNKKSRYSADMEAKRRSDNAGAPPHRPPEEPEDDLPPPVPEKVLDENDNQPGMVNGVVGAGEQQDGERGTMGETARERERERESIQIKPFIVERESAVYSTVDKPNCGDAVNEEEKEHDYSSIGEIKGLVPASSSSDLYATVRDIYPQPDSPPPGEEHLLDNPDPGYETIRIPKTGSSDDGHRAGLGAEGLDAAKAEPDYESVAELGLNRETSRL</sequence>
<dbReference type="FunCoup" id="A0A667XFG5">
    <property type="interactions" value="911"/>
</dbReference>
<reference evidence="2" key="1">
    <citation type="submission" date="2019-06" db="EMBL/GenBank/DDBJ databases">
        <authorList>
            <consortium name="Wellcome Sanger Institute Data Sharing"/>
        </authorList>
    </citation>
    <scope>NUCLEOTIDE SEQUENCE [LARGE SCALE GENOMIC DNA]</scope>
</reference>
<dbReference type="PANTHER" id="PTHR16322">
    <property type="entry name" value="PHOSPHOPROTEIN ASSOCIATED WITH GLYCOSPHINGOLIPID-ENRICHED MICRODOMAINS 1"/>
    <property type="match status" value="1"/>
</dbReference>
<dbReference type="GO" id="GO:0045121">
    <property type="term" value="C:membrane raft"/>
    <property type="evidence" value="ECO:0007669"/>
    <property type="project" value="InterPro"/>
</dbReference>
<feature type="compositionally biased region" description="Basic and acidic residues" evidence="1">
    <location>
        <begin position="85"/>
        <end position="96"/>
    </location>
</feature>
<evidence type="ECO:0000313" key="3">
    <source>
        <dbReference type="Proteomes" id="UP000472263"/>
    </source>
</evidence>
<dbReference type="InterPro" id="IPR032748">
    <property type="entry name" value="PAG"/>
</dbReference>
<reference evidence="2" key="2">
    <citation type="submission" date="2025-08" db="UniProtKB">
        <authorList>
            <consortium name="Ensembl"/>
        </authorList>
    </citation>
    <scope>IDENTIFICATION</scope>
</reference>
<dbReference type="GeneTree" id="ENSGT00390000002061"/>
<dbReference type="GO" id="GO:0050868">
    <property type="term" value="P:negative regulation of T cell activation"/>
    <property type="evidence" value="ECO:0007669"/>
    <property type="project" value="InterPro"/>
</dbReference>
<dbReference type="PANTHER" id="PTHR16322:SF0">
    <property type="entry name" value="PHOSPHOPROTEIN ASSOCIATED WITH GLYCOSPHINGOLIPID-ENRICHED MICRODOMAINS 1"/>
    <property type="match status" value="1"/>
</dbReference>
<dbReference type="GO" id="GO:0035556">
    <property type="term" value="P:intracellular signal transduction"/>
    <property type="evidence" value="ECO:0007669"/>
    <property type="project" value="InterPro"/>
</dbReference>
<dbReference type="Pfam" id="PF15347">
    <property type="entry name" value="PAG"/>
    <property type="match status" value="1"/>
</dbReference>
<keyword evidence="3" id="KW-1185">Reference proteome</keyword>
<reference evidence="2" key="3">
    <citation type="submission" date="2025-09" db="UniProtKB">
        <authorList>
            <consortium name="Ensembl"/>
        </authorList>
    </citation>
    <scope>IDENTIFICATION</scope>
</reference>
<proteinExistence type="predicted"/>
<dbReference type="Proteomes" id="UP000472263">
    <property type="component" value="Chromosome 11"/>
</dbReference>
<dbReference type="Ensembl" id="ENSMMDT00005013177.1">
    <property type="protein sequence ID" value="ENSMMDP00005012808.1"/>
    <property type="gene ID" value="ENSMMDG00005006722.1"/>
</dbReference>
<feature type="region of interest" description="Disordered" evidence="1">
    <location>
        <begin position="23"/>
        <end position="65"/>
    </location>
</feature>
<organism evidence="2 3">
    <name type="scientific">Myripristis murdjan</name>
    <name type="common">pinecone soldierfish</name>
    <dbReference type="NCBI Taxonomy" id="586833"/>
    <lineage>
        <taxon>Eukaryota</taxon>
        <taxon>Metazoa</taxon>
        <taxon>Chordata</taxon>
        <taxon>Craniata</taxon>
        <taxon>Vertebrata</taxon>
        <taxon>Euteleostomi</taxon>
        <taxon>Actinopterygii</taxon>
        <taxon>Neopterygii</taxon>
        <taxon>Teleostei</taxon>
        <taxon>Neoteleostei</taxon>
        <taxon>Acanthomorphata</taxon>
        <taxon>Holocentriformes</taxon>
        <taxon>Holocentridae</taxon>
        <taxon>Myripristis</taxon>
    </lineage>
</organism>
<dbReference type="InParanoid" id="A0A667XFG5"/>
<feature type="region of interest" description="Disordered" evidence="1">
    <location>
        <begin position="85"/>
        <end position="162"/>
    </location>
</feature>
<dbReference type="GO" id="GO:0005886">
    <property type="term" value="C:plasma membrane"/>
    <property type="evidence" value="ECO:0007669"/>
    <property type="project" value="InterPro"/>
</dbReference>
<dbReference type="AlphaFoldDB" id="A0A667XFG5"/>
<evidence type="ECO:0000313" key="2">
    <source>
        <dbReference type="Ensembl" id="ENSMMDP00005012808.1"/>
    </source>
</evidence>
<accession>A0A667XFG5</accession>
<protein>
    <submittedName>
        <fullName evidence="2">Phosphoprotein membrane anchor with glycosphingolipid microdomains 1</fullName>
    </submittedName>
</protein>